<evidence type="ECO:0000256" key="1">
    <source>
        <dbReference type="ARBA" id="ARBA00022723"/>
    </source>
</evidence>
<comment type="caution">
    <text evidence="6">The sequence shown here is derived from an EMBL/GenBank/DDBJ whole genome shotgun (WGS) entry which is preliminary data.</text>
</comment>
<keyword evidence="1" id="KW-0479">Metal-binding</keyword>
<dbReference type="RefSeq" id="WP_345128568.1">
    <property type="nucleotide sequence ID" value="NZ_BAABAT010000009.1"/>
</dbReference>
<feature type="signal peptide" evidence="4">
    <location>
        <begin position="1"/>
        <end position="32"/>
    </location>
</feature>
<reference evidence="7" key="1">
    <citation type="journal article" date="2019" name="Int. J. Syst. Evol. Microbiol.">
        <title>The Global Catalogue of Microorganisms (GCM) 10K type strain sequencing project: providing services to taxonomists for standard genome sequencing and annotation.</title>
        <authorList>
            <consortium name="The Broad Institute Genomics Platform"/>
            <consortium name="The Broad Institute Genome Sequencing Center for Infectious Disease"/>
            <person name="Wu L."/>
            <person name="Ma J."/>
        </authorList>
    </citation>
    <scope>NUCLEOTIDE SEQUENCE [LARGE SCALE GENOMIC DNA]</scope>
    <source>
        <strain evidence="7">JCM 17441</strain>
    </source>
</reference>
<evidence type="ECO:0000313" key="7">
    <source>
        <dbReference type="Proteomes" id="UP001500620"/>
    </source>
</evidence>
<dbReference type="Gene3D" id="2.60.40.420">
    <property type="entry name" value="Cupredoxins - blue copper proteins"/>
    <property type="match status" value="1"/>
</dbReference>
<dbReference type="Pfam" id="PF07732">
    <property type="entry name" value="Cu-oxidase_3"/>
    <property type="match status" value="1"/>
</dbReference>
<evidence type="ECO:0000256" key="4">
    <source>
        <dbReference type="SAM" id="SignalP"/>
    </source>
</evidence>
<dbReference type="PANTHER" id="PTHR11709:SF394">
    <property type="entry name" value="FI03373P-RELATED"/>
    <property type="match status" value="1"/>
</dbReference>
<feature type="domain" description="Plastocyanin-like" evidence="5">
    <location>
        <begin position="73"/>
        <end position="160"/>
    </location>
</feature>
<gene>
    <name evidence="6" type="ORF">GCM10022255_039670</name>
</gene>
<dbReference type="InterPro" id="IPR008972">
    <property type="entry name" value="Cupredoxin"/>
</dbReference>
<evidence type="ECO:0000259" key="5">
    <source>
        <dbReference type="Pfam" id="PF07732"/>
    </source>
</evidence>
<keyword evidence="4" id="KW-0732">Signal</keyword>
<name>A0ABP8D9L7_9ACTN</name>
<protein>
    <recommendedName>
        <fullName evidence="5">Plastocyanin-like domain-containing protein</fullName>
    </recommendedName>
</protein>
<organism evidence="6 7">
    <name type="scientific">Dactylosporangium darangshiense</name>
    <dbReference type="NCBI Taxonomy" id="579108"/>
    <lineage>
        <taxon>Bacteria</taxon>
        <taxon>Bacillati</taxon>
        <taxon>Actinomycetota</taxon>
        <taxon>Actinomycetes</taxon>
        <taxon>Micromonosporales</taxon>
        <taxon>Micromonosporaceae</taxon>
        <taxon>Dactylosporangium</taxon>
    </lineage>
</organism>
<feature type="chain" id="PRO_5046180469" description="Plastocyanin-like domain-containing protein" evidence="4">
    <location>
        <begin position="33"/>
        <end position="325"/>
    </location>
</feature>
<keyword evidence="3" id="KW-0186">Copper</keyword>
<accession>A0ABP8D9L7</accession>
<dbReference type="InterPro" id="IPR011707">
    <property type="entry name" value="Cu-oxidase-like_N"/>
</dbReference>
<evidence type="ECO:0000256" key="3">
    <source>
        <dbReference type="ARBA" id="ARBA00023008"/>
    </source>
</evidence>
<evidence type="ECO:0000256" key="2">
    <source>
        <dbReference type="ARBA" id="ARBA00023002"/>
    </source>
</evidence>
<evidence type="ECO:0000313" key="6">
    <source>
        <dbReference type="EMBL" id="GAA4250548.1"/>
    </source>
</evidence>
<proteinExistence type="predicted"/>
<sequence length="325" mass="32998">MRAPALNNATRALIVLALAAAGLGLPSSGASAAPVSINLCAKPGTVTVPGPVTVPIWGFGVPSTPGDCSTATASAPGPVLTVNEGDTVTISVTNALPAGHTLSFEIPGVDFTPGPTDAIAGATVTRSFTANRPGTYLYQSGGGAGRQAAMGVAGALIVRPLTANQAYDTATTAYDVEALLVLSSIDPGFNAAPDTFDMHAYRATFWLINGKAYPETAPITASAGQRVLLRYLNAGYDNTTMLLLGMHERVVARDARLLNNPLDANAETIPAGATEDAIATVPSGSAPSTHGFPLYNRQQHVTNGPQTGLSPAPAAGGGMLTFIHP</sequence>
<dbReference type="EMBL" id="BAABAT010000009">
    <property type="protein sequence ID" value="GAA4250548.1"/>
    <property type="molecule type" value="Genomic_DNA"/>
</dbReference>
<dbReference type="SUPFAM" id="SSF49503">
    <property type="entry name" value="Cupredoxins"/>
    <property type="match status" value="2"/>
</dbReference>
<dbReference type="InterPro" id="IPR045087">
    <property type="entry name" value="Cu-oxidase_fam"/>
</dbReference>
<keyword evidence="2" id="KW-0560">Oxidoreductase</keyword>
<keyword evidence="7" id="KW-1185">Reference proteome</keyword>
<dbReference type="PANTHER" id="PTHR11709">
    <property type="entry name" value="MULTI-COPPER OXIDASE"/>
    <property type="match status" value="1"/>
</dbReference>
<dbReference type="Proteomes" id="UP001500620">
    <property type="component" value="Unassembled WGS sequence"/>
</dbReference>